<dbReference type="HAMAP" id="MF_00419">
    <property type="entry name" value="PurL_1"/>
    <property type="match status" value="1"/>
</dbReference>
<dbReference type="FunFam" id="3.40.50.880:FF:000014">
    <property type="entry name" value="Phosphoribosylformylglycinamidine synthase, putative"/>
    <property type="match status" value="1"/>
</dbReference>
<dbReference type="GO" id="GO:0006164">
    <property type="term" value="P:purine nucleotide biosynthetic process"/>
    <property type="evidence" value="ECO:0000318"/>
    <property type="project" value="GO_Central"/>
</dbReference>
<dbReference type="InterPro" id="IPR036921">
    <property type="entry name" value="PurM-like_N_sf"/>
</dbReference>
<dbReference type="Pfam" id="PF18072">
    <property type="entry name" value="FGAR-AT_linker"/>
    <property type="match status" value="1"/>
</dbReference>
<evidence type="ECO:0000256" key="5">
    <source>
        <dbReference type="ARBA" id="ARBA00022723"/>
    </source>
</evidence>
<dbReference type="InterPro" id="IPR041609">
    <property type="entry name" value="PurL_linker"/>
</dbReference>
<dbReference type="SUPFAM" id="SSF52317">
    <property type="entry name" value="Class I glutamine amidotransferase-like"/>
    <property type="match status" value="1"/>
</dbReference>
<evidence type="ECO:0000256" key="4">
    <source>
        <dbReference type="ARBA" id="ARBA00022598"/>
    </source>
</evidence>
<dbReference type="EMBL" id="DF236987">
    <property type="protein sequence ID" value="GAQ79796.1"/>
    <property type="molecule type" value="Genomic_DNA"/>
</dbReference>
<keyword evidence="6" id="KW-0547">Nucleotide-binding</keyword>
<dbReference type="InterPro" id="IPR036676">
    <property type="entry name" value="PurM-like_C_sf"/>
</dbReference>
<dbReference type="SUPFAM" id="SSF109736">
    <property type="entry name" value="FGAM synthase PurL, linker domain"/>
    <property type="match status" value="1"/>
</dbReference>
<dbReference type="CDD" id="cd02204">
    <property type="entry name" value="PurL_repeat2"/>
    <property type="match status" value="1"/>
</dbReference>
<keyword evidence="8" id="KW-0067">ATP-binding</keyword>
<dbReference type="CDD" id="cd01740">
    <property type="entry name" value="GATase1_FGAR_AT"/>
    <property type="match status" value="1"/>
</dbReference>
<feature type="domain" description="PurM-like C-terminal" evidence="14">
    <location>
        <begin position="963"/>
        <end position="1104"/>
    </location>
</feature>
<evidence type="ECO:0000256" key="1">
    <source>
        <dbReference type="ARBA" id="ARBA00004920"/>
    </source>
</evidence>
<evidence type="ECO:0000259" key="17">
    <source>
        <dbReference type="Pfam" id="PF22689"/>
    </source>
</evidence>
<proteinExistence type="inferred from homology"/>
<dbReference type="FunFam" id="1.10.8.750:FF:000001">
    <property type="entry name" value="Putative phosphoribosylformylglycinamidine synthase"/>
    <property type="match status" value="1"/>
</dbReference>
<dbReference type="Pfam" id="PF02769">
    <property type="entry name" value="AIRS_C"/>
    <property type="match status" value="2"/>
</dbReference>
<keyword evidence="7" id="KW-0658">Purine biosynthesis</keyword>
<dbReference type="FunFam" id="3.90.650.10:FF:000006">
    <property type="entry name" value="Phosphoribosylformylglycinamidine synthase, putative"/>
    <property type="match status" value="1"/>
</dbReference>
<dbReference type="Gene3D" id="3.40.50.880">
    <property type="match status" value="1"/>
</dbReference>
<dbReference type="Pfam" id="PF13507">
    <property type="entry name" value="GATase_5"/>
    <property type="match status" value="1"/>
</dbReference>
<dbReference type="Gene3D" id="3.30.1330.10">
    <property type="entry name" value="PurM-like, N-terminal domain"/>
    <property type="match status" value="2"/>
</dbReference>
<dbReference type="GO" id="GO:0005524">
    <property type="term" value="F:ATP binding"/>
    <property type="evidence" value="ECO:0007669"/>
    <property type="project" value="UniProtKB-KW"/>
</dbReference>
<feature type="domain" description="PurM-like C-terminal" evidence="14">
    <location>
        <begin position="559"/>
        <end position="713"/>
    </location>
</feature>
<sequence>MAAGCLQHCLPAASIFPTCSVGNPISPRGSRPLQGAVWPRFGSCSPHQAAPVESPLRKAGSLLTRQGFSIFLKTARGKTLGRKLICGGVIKAQAVAQSEQATAVSTDVQDASQATVTHLFRRPLLSPAATASLLRQVQEKVSSEVEGLETEQCYNIALTGPLDAKQWETLTWLLTETYEPENFGKESQLSDGAEGRIVEVGPRLSFQTAWSANAVSICKACGLPQVARIERSRRYRLAPTKGADPLSEEQLAAFAALVHDRMTETVYPTRLTSFETNVVPEPVIEVDVMTHGRRALEEINKRMGLAFDDWDLQYYLKLFKEDIKRNPTNVELFDIAQSNSEHSRHWIFNGELTVDGQPTKDTLFSLVKDTYKANPNNSVIAFKDNSSAIRGYPVEPILPTTPGKPGPLDLQKRDYDVLFTAETHNFPCAVAPFPGAETGAGGRIRDTHATGTGSLVVASTAGYCVGNLQMEGNVAPWEDTDFVYPPNLAPPLQILLDASDGASDYGNKFGEPLIQGYTRTFGMRLPNGERREWLKPIMFSAGIGQIDHRHLEKGESDLGMLVVKIGGPAYRIGMGGGAASSMVSGDNDADLDFNAVQRGDAEMSQKLFRVVKTCVELGGENPIVSIHDQGAGGNCNVVKEIIYPKGAEIDIRKVVVGDHTMSVLEIWGAEYQEQDALLLRPESEALFRSICVRERVSMAVIGQIDGSGKVVLVDGKAREEARRNGLPEPRPAVDLDLDKVLGDMPRKKFNFDRRQDAQEPLDIAPNVTVSDALRRVLRLPAVCSKRFLTSKVDRSVTGLVAQQQTVGPLQLPLADVAVIAQTHVGTTGGACAIGEQPLKGLLDPKAMARLALGEALTNLVWAKASALQDVRASGNWMYAAKMPGEGAAMFDAAKALRDAMIELGVAIDGGKDSLSMAAQAGRETVKAPGNLVISAYVTCPDVTLTVTPDLKLPGDGVLLHVDLAQGRRRLGGSALAHAFYQIGDKSPDMDDVDLFKRAWNVTQSLVQERKISAGHDVSDGGLVTALLEMAFAGNVGIDVDVPAAADADTEVDERFGALFAEELGLILEVSSGDAESVVAAFEKENVPVTRLGGVTAEKEVKVKVAGVTQLEEETAALRDLWEETSFALERLQRVETVVEQEEGGLKHRTTPQWQLSFTPAKTPDSVMNQTSKFKVAVVREEGSNGDREMAAAVRAAGFEPWDVSMSDLLAGRASLSDFRGVIFVGGFSYGDVLDSAKGWAGAIRFNPALWQQFQAFYERKDTFSLGVCNGCQLMALLGWVPGGEVGGSQGSGGDEAQPRFVHNDSGRFESRFLSVRIEESPAVMLKDMAGTNMGIWVAHGEGKALFPDQGIRDTVLRNNLAPIRYSDDAGVATESYPFNPNGSPEGIAALCSPDGRHLALMPHPERSYLMWQLPWAPKEWDFDRAGPSPWLKLWQNAREWCESQS</sequence>
<dbReference type="InterPro" id="IPR055181">
    <property type="entry name" value="FGAR-AT_PurM_N-like"/>
</dbReference>
<dbReference type="SUPFAM" id="SSF56042">
    <property type="entry name" value="PurM C-terminal domain-like"/>
    <property type="match status" value="2"/>
</dbReference>
<dbReference type="UniPathway" id="UPA00074">
    <property type="reaction ID" value="UER00128"/>
</dbReference>
<accession>A0A1Y1HTE1</accession>
<keyword evidence="5" id="KW-0479">Metal-binding</keyword>
<dbReference type="GO" id="GO:0004642">
    <property type="term" value="F:phosphoribosylformylglycinamidine synthase activity"/>
    <property type="evidence" value="ECO:0000318"/>
    <property type="project" value="GO_Central"/>
</dbReference>
<dbReference type="NCBIfam" id="NF003672">
    <property type="entry name" value="PRK05297.1"/>
    <property type="match status" value="1"/>
</dbReference>
<organism evidence="18 19">
    <name type="scientific">Klebsormidium nitens</name>
    <name type="common">Green alga</name>
    <name type="synonym">Ulothrix nitens</name>
    <dbReference type="NCBI Taxonomy" id="105231"/>
    <lineage>
        <taxon>Eukaryota</taxon>
        <taxon>Viridiplantae</taxon>
        <taxon>Streptophyta</taxon>
        <taxon>Klebsormidiophyceae</taxon>
        <taxon>Klebsormidiales</taxon>
        <taxon>Klebsormidiaceae</taxon>
        <taxon>Klebsormidium</taxon>
    </lineage>
</organism>
<dbReference type="STRING" id="105231.A0A1Y1HTE1"/>
<evidence type="ECO:0000256" key="6">
    <source>
        <dbReference type="ARBA" id="ARBA00022741"/>
    </source>
</evidence>
<keyword evidence="19" id="KW-1185">Reference proteome</keyword>
<evidence type="ECO:0000256" key="7">
    <source>
        <dbReference type="ARBA" id="ARBA00022755"/>
    </source>
</evidence>
<evidence type="ECO:0000256" key="2">
    <source>
        <dbReference type="ARBA" id="ARBA00008608"/>
    </source>
</evidence>
<name>A0A1Y1HTE1_KLENI</name>
<evidence type="ECO:0000256" key="3">
    <source>
        <dbReference type="ARBA" id="ARBA00012747"/>
    </source>
</evidence>
<comment type="catalytic activity">
    <reaction evidence="13">
        <text>N(2)-formyl-N(1)-(5-phospho-beta-D-ribosyl)glycinamide + L-glutamine + ATP + H2O = 2-formamido-N(1)-(5-O-phospho-beta-D-ribosyl)acetamidine + L-glutamate + ADP + phosphate + H(+)</text>
        <dbReference type="Rhea" id="RHEA:17129"/>
        <dbReference type="ChEBI" id="CHEBI:15377"/>
        <dbReference type="ChEBI" id="CHEBI:15378"/>
        <dbReference type="ChEBI" id="CHEBI:29985"/>
        <dbReference type="ChEBI" id="CHEBI:30616"/>
        <dbReference type="ChEBI" id="CHEBI:43474"/>
        <dbReference type="ChEBI" id="CHEBI:58359"/>
        <dbReference type="ChEBI" id="CHEBI:147286"/>
        <dbReference type="ChEBI" id="CHEBI:147287"/>
        <dbReference type="ChEBI" id="CHEBI:456216"/>
        <dbReference type="EC" id="6.3.5.3"/>
    </reaction>
</comment>
<dbReference type="InterPro" id="IPR029062">
    <property type="entry name" value="Class_I_gatase-like"/>
</dbReference>
<dbReference type="Proteomes" id="UP000054558">
    <property type="component" value="Unassembled WGS sequence"/>
</dbReference>
<dbReference type="PANTHER" id="PTHR10099:SF1">
    <property type="entry name" value="PHOSPHORIBOSYLFORMYLGLYCINAMIDINE SYNTHASE"/>
    <property type="match status" value="1"/>
</dbReference>
<dbReference type="OrthoDB" id="6666987at2759"/>
<evidence type="ECO:0000313" key="19">
    <source>
        <dbReference type="Proteomes" id="UP000054558"/>
    </source>
</evidence>
<dbReference type="PANTHER" id="PTHR10099">
    <property type="entry name" value="PHOSPHORIBOSYLFORMYLGLYCINAMIDINE SYNTHASE"/>
    <property type="match status" value="1"/>
</dbReference>
<evidence type="ECO:0000259" key="15">
    <source>
        <dbReference type="Pfam" id="PF18072"/>
    </source>
</evidence>
<dbReference type="PROSITE" id="PS51273">
    <property type="entry name" value="GATASE_TYPE_1"/>
    <property type="match status" value="1"/>
</dbReference>
<keyword evidence="10" id="KW-0315">Glutamine amidotransferase</keyword>
<dbReference type="GO" id="GO:0046872">
    <property type="term" value="F:metal ion binding"/>
    <property type="evidence" value="ECO:0007669"/>
    <property type="project" value="UniProtKB-KW"/>
</dbReference>
<dbReference type="SUPFAM" id="SSF82697">
    <property type="entry name" value="PurS-like"/>
    <property type="match status" value="1"/>
</dbReference>
<dbReference type="InterPro" id="IPR036604">
    <property type="entry name" value="PurS-like_sf"/>
</dbReference>
<feature type="domain" description="Phosphoribosylformylglycinamidine synthase linker" evidence="15">
    <location>
        <begin position="296"/>
        <end position="345"/>
    </location>
</feature>
<protein>
    <recommendedName>
        <fullName evidence="3">phosphoribosylformylglycinamidine synthase</fullName>
        <ecNumber evidence="3">6.3.5.3</ecNumber>
    </recommendedName>
    <alternativeName>
        <fullName evidence="12">Formylglycinamide ribonucleotide amidotransferase</fullName>
    </alternativeName>
    <alternativeName>
        <fullName evidence="11">Formylglycinamide ribotide amidotransferase</fullName>
    </alternativeName>
</protein>
<gene>
    <name evidence="18" type="ORF">KFL_000380290</name>
</gene>
<dbReference type="GO" id="GO:0006189">
    <property type="term" value="P:'de novo' IMP biosynthetic process"/>
    <property type="evidence" value="ECO:0007669"/>
    <property type="project" value="UniProtKB-UniPathway"/>
</dbReference>
<dbReference type="CDD" id="cd02203">
    <property type="entry name" value="PurL_repeat1"/>
    <property type="match status" value="1"/>
</dbReference>
<dbReference type="InterPro" id="IPR010918">
    <property type="entry name" value="PurM-like_C_dom"/>
</dbReference>
<dbReference type="Gene3D" id="1.10.8.750">
    <property type="entry name" value="Phosphoribosylformylglycinamidine synthase, linker domain"/>
    <property type="match status" value="1"/>
</dbReference>
<dbReference type="SUPFAM" id="SSF55326">
    <property type="entry name" value="PurM N-terminal domain-like"/>
    <property type="match status" value="2"/>
</dbReference>
<feature type="domain" description="Phosphoribosylformylglycinamidine synthase N-terminal" evidence="16">
    <location>
        <begin position="152"/>
        <end position="269"/>
    </location>
</feature>
<comment type="similarity">
    <text evidence="2">In the N-terminal section; belongs to the FGAMS family.</text>
</comment>
<keyword evidence="9" id="KW-0460">Magnesium</keyword>
<evidence type="ECO:0000259" key="16">
    <source>
        <dbReference type="Pfam" id="PF18076"/>
    </source>
</evidence>
<evidence type="ECO:0000256" key="9">
    <source>
        <dbReference type="ARBA" id="ARBA00022842"/>
    </source>
</evidence>
<dbReference type="Pfam" id="PF18076">
    <property type="entry name" value="FGAR-AT_N"/>
    <property type="match status" value="1"/>
</dbReference>
<evidence type="ECO:0000313" key="18">
    <source>
        <dbReference type="EMBL" id="GAQ79796.1"/>
    </source>
</evidence>
<dbReference type="GO" id="GO:0005737">
    <property type="term" value="C:cytoplasm"/>
    <property type="evidence" value="ECO:0000318"/>
    <property type="project" value="GO_Central"/>
</dbReference>
<evidence type="ECO:0000256" key="10">
    <source>
        <dbReference type="ARBA" id="ARBA00022962"/>
    </source>
</evidence>
<dbReference type="FunFam" id="3.30.1330.10:FF:000007">
    <property type="entry name" value="Phosphoribosylformylglycinamidine synthase, putative"/>
    <property type="match status" value="1"/>
</dbReference>
<dbReference type="OMA" id="LSANWMW"/>
<dbReference type="NCBIfam" id="TIGR01735">
    <property type="entry name" value="FGAM_synt"/>
    <property type="match status" value="1"/>
</dbReference>
<evidence type="ECO:0000256" key="8">
    <source>
        <dbReference type="ARBA" id="ARBA00022840"/>
    </source>
</evidence>
<feature type="domain" description="FGAR-AT PurM N-terminal-like" evidence="17">
    <location>
        <begin position="784"/>
        <end position="937"/>
    </location>
</feature>
<dbReference type="InterPro" id="IPR010073">
    <property type="entry name" value="PurL_large"/>
</dbReference>
<dbReference type="Gene3D" id="3.90.650.10">
    <property type="entry name" value="PurM-like C-terminal domain"/>
    <property type="match status" value="2"/>
</dbReference>
<keyword evidence="4" id="KW-0436">Ligase</keyword>
<dbReference type="InterPro" id="IPR040707">
    <property type="entry name" value="FGAR-AT_N"/>
</dbReference>
<evidence type="ECO:0000256" key="11">
    <source>
        <dbReference type="ARBA" id="ARBA00029823"/>
    </source>
</evidence>
<comment type="pathway">
    <text evidence="1">Purine metabolism; IMP biosynthesis via de novo pathway; 5-amino-1-(5-phospho-D-ribosyl)imidazole from N(2)-formyl-N(1)-(5-phospho-D-ribosyl)glycinamide: step 1/2.</text>
</comment>
<evidence type="ECO:0000256" key="13">
    <source>
        <dbReference type="ARBA" id="ARBA00052585"/>
    </source>
</evidence>
<dbReference type="EC" id="6.3.5.3" evidence="3"/>
<dbReference type="FunFam" id="3.30.1330.10:FF:000009">
    <property type="entry name" value="Probable phosphoribosylformylglycinamidine synthase"/>
    <property type="match status" value="1"/>
</dbReference>
<evidence type="ECO:0000259" key="14">
    <source>
        <dbReference type="Pfam" id="PF02769"/>
    </source>
</evidence>
<reference evidence="18 19" key="1">
    <citation type="journal article" date="2014" name="Nat. Commun.">
        <title>Klebsormidium flaccidum genome reveals primary factors for plant terrestrial adaptation.</title>
        <authorList>
            <person name="Hori K."/>
            <person name="Maruyama F."/>
            <person name="Fujisawa T."/>
            <person name="Togashi T."/>
            <person name="Yamamoto N."/>
            <person name="Seo M."/>
            <person name="Sato S."/>
            <person name="Yamada T."/>
            <person name="Mori H."/>
            <person name="Tajima N."/>
            <person name="Moriyama T."/>
            <person name="Ikeuchi M."/>
            <person name="Watanabe M."/>
            <person name="Wada H."/>
            <person name="Kobayashi K."/>
            <person name="Saito M."/>
            <person name="Masuda T."/>
            <person name="Sasaki-Sekimoto Y."/>
            <person name="Mashiguchi K."/>
            <person name="Awai K."/>
            <person name="Shimojima M."/>
            <person name="Masuda S."/>
            <person name="Iwai M."/>
            <person name="Nobusawa T."/>
            <person name="Narise T."/>
            <person name="Kondo S."/>
            <person name="Saito H."/>
            <person name="Sato R."/>
            <person name="Murakawa M."/>
            <person name="Ihara Y."/>
            <person name="Oshima-Yamada Y."/>
            <person name="Ohtaka K."/>
            <person name="Satoh M."/>
            <person name="Sonobe K."/>
            <person name="Ishii M."/>
            <person name="Ohtani R."/>
            <person name="Kanamori-Sato M."/>
            <person name="Honoki R."/>
            <person name="Miyazaki D."/>
            <person name="Mochizuki H."/>
            <person name="Umetsu J."/>
            <person name="Higashi K."/>
            <person name="Shibata D."/>
            <person name="Kamiya Y."/>
            <person name="Sato N."/>
            <person name="Nakamura Y."/>
            <person name="Tabata S."/>
            <person name="Ida S."/>
            <person name="Kurokawa K."/>
            <person name="Ohta H."/>
        </authorList>
    </citation>
    <scope>NUCLEOTIDE SEQUENCE [LARGE SCALE GENOMIC DNA]</scope>
    <source>
        <strain evidence="18 19">NIES-2285</strain>
    </source>
</reference>
<dbReference type="SMART" id="SM01211">
    <property type="entry name" value="GATase_5"/>
    <property type="match status" value="1"/>
</dbReference>
<evidence type="ECO:0000256" key="12">
    <source>
        <dbReference type="ARBA" id="ARBA00032632"/>
    </source>
</evidence>
<dbReference type="Pfam" id="PF22689">
    <property type="entry name" value="FGAR-AT_PurM_N-like"/>
    <property type="match status" value="1"/>
</dbReference>